<dbReference type="eggNOG" id="COG3189">
    <property type="taxonomic scope" value="Bacteria"/>
</dbReference>
<dbReference type="Pfam" id="PF22752">
    <property type="entry name" value="DUF488-N3i"/>
    <property type="match status" value="1"/>
</dbReference>
<sequence>MALQLKRIYEAPAASDGQRIFVDRLWARGISKERAALTDWDKEIAPSAELRKQFGHDPKKFPTFKHEYEQELAANKMTKAFIEKIRSGLSAGNVTLLFGAKDEEHNNAVVLKEFIEARLTK</sequence>
<dbReference type="PANTHER" id="PTHR36849:SF1">
    <property type="entry name" value="CYTOPLASMIC PROTEIN"/>
    <property type="match status" value="1"/>
</dbReference>
<protein>
    <recommendedName>
        <fullName evidence="3">Uroporphyrin-III c-methyltransferase</fullName>
    </recommendedName>
</protein>
<dbReference type="PATRIC" id="fig|1114972.6.peg.164"/>
<dbReference type="InterPro" id="IPR052552">
    <property type="entry name" value="YeaO-like"/>
</dbReference>
<dbReference type="EMBL" id="AZFF01000001">
    <property type="protein sequence ID" value="KRL57156.1"/>
    <property type="molecule type" value="Genomic_DNA"/>
</dbReference>
<dbReference type="Proteomes" id="UP000051999">
    <property type="component" value="Unassembled WGS sequence"/>
</dbReference>
<dbReference type="RefSeq" id="WP_017261943.1">
    <property type="nucleotide sequence ID" value="NZ_AUAW01000001.1"/>
</dbReference>
<organism evidence="1 2">
    <name type="scientific">Furfurilactobacillus rossiae DSM 15814</name>
    <dbReference type="NCBI Taxonomy" id="1114972"/>
    <lineage>
        <taxon>Bacteria</taxon>
        <taxon>Bacillati</taxon>
        <taxon>Bacillota</taxon>
        <taxon>Bacilli</taxon>
        <taxon>Lactobacillales</taxon>
        <taxon>Lactobacillaceae</taxon>
        <taxon>Furfurilactobacillus</taxon>
    </lineage>
</organism>
<keyword evidence="2" id="KW-1185">Reference proteome</keyword>
<dbReference type="PANTHER" id="PTHR36849">
    <property type="entry name" value="CYTOPLASMIC PROTEIN-RELATED"/>
    <property type="match status" value="1"/>
</dbReference>
<gene>
    <name evidence="1" type="ORF">FD35_GL000163</name>
</gene>
<reference evidence="1 2" key="1">
    <citation type="journal article" date="2015" name="Genome Announc.">
        <title>Expanding the biotechnology potential of lactobacilli through comparative genomics of 213 strains and associated genera.</title>
        <authorList>
            <person name="Sun Z."/>
            <person name="Harris H.M."/>
            <person name="McCann A."/>
            <person name="Guo C."/>
            <person name="Argimon S."/>
            <person name="Zhang W."/>
            <person name="Yang X."/>
            <person name="Jeffery I.B."/>
            <person name="Cooney J.C."/>
            <person name="Kagawa T.F."/>
            <person name="Liu W."/>
            <person name="Song Y."/>
            <person name="Salvetti E."/>
            <person name="Wrobel A."/>
            <person name="Rasinkangas P."/>
            <person name="Parkhill J."/>
            <person name="Rea M.C."/>
            <person name="O'Sullivan O."/>
            <person name="Ritari J."/>
            <person name="Douillard F.P."/>
            <person name="Paul Ross R."/>
            <person name="Yang R."/>
            <person name="Briner A.E."/>
            <person name="Felis G.E."/>
            <person name="de Vos W.M."/>
            <person name="Barrangou R."/>
            <person name="Klaenhammer T.R."/>
            <person name="Caufield P.W."/>
            <person name="Cui Y."/>
            <person name="Zhang H."/>
            <person name="O'Toole P.W."/>
        </authorList>
    </citation>
    <scope>NUCLEOTIDE SEQUENCE [LARGE SCALE GENOMIC DNA]</scope>
    <source>
        <strain evidence="1 2">DSM 15814</strain>
    </source>
</reference>
<dbReference type="AlphaFoldDB" id="A0A0R1RQ61"/>
<evidence type="ECO:0008006" key="3">
    <source>
        <dbReference type="Google" id="ProtNLM"/>
    </source>
</evidence>
<accession>A0A0R1RQ61</accession>
<evidence type="ECO:0000313" key="1">
    <source>
        <dbReference type="EMBL" id="KRL57156.1"/>
    </source>
</evidence>
<name>A0A0R1RQ61_9LACO</name>
<proteinExistence type="predicted"/>
<evidence type="ECO:0000313" key="2">
    <source>
        <dbReference type="Proteomes" id="UP000051999"/>
    </source>
</evidence>
<comment type="caution">
    <text evidence="1">The sequence shown here is derived from an EMBL/GenBank/DDBJ whole genome shotgun (WGS) entry which is preliminary data.</text>
</comment>
<dbReference type="OrthoDB" id="9790745at2"/>